<accession>A0A645BZY9</accession>
<evidence type="ECO:0000256" key="1">
    <source>
        <dbReference type="ARBA" id="ARBA00004651"/>
    </source>
</evidence>
<dbReference type="Pfam" id="PF00528">
    <property type="entry name" value="BPD_transp_1"/>
    <property type="match status" value="1"/>
</dbReference>
<dbReference type="CDD" id="cd06261">
    <property type="entry name" value="TM_PBP2"/>
    <property type="match status" value="1"/>
</dbReference>
<dbReference type="PANTHER" id="PTHR43005:SF1">
    <property type="entry name" value="SPERMIDINE_PUTRESCINE TRANSPORT SYSTEM PERMEASE PROTEIN"/>
    <property type="match status" value="1"/>
</dbReference>
<dbReference type="AlphaFoldDB" id="A0A645BZY9"/>
<evidence type="ECO:0000256" key="2">
    <source>
        <dbReference type="ARBA" id="ARBA00022448"/>
    </source>
</evidence>
<evidence type="ECO:0000313" key="9">
    <source>
        <dbReference type="EMBL" id="MPM70648.1"/>
    </source>
</evidence>
<dbReference type="GO" id="GO:0055085">
    <property type="term" value="P:transmembrane transport"/>
    <property type="evidence" value="ECO:0007669"/>
    <property type="project" value="InterPro"/>
</dbReference>
<keyword evidence="6 7" id="KW-0472">Membrane</keyword>
<reference evidence="9" key="1">
    <citation type="submission" date="2019-08" db="EMBL/GenBank/DDBJ databases">
        <authorList>
            <person name="Kucharzyk K."/>
            <person name="Murdoch R.W."/>
            <person name="Higgins S."/>
            <person name="Loffler F."/>
        </authorList>
    </citation>
    <scope>NUCLEOTIDE SEQUENCE</scope>
</reference>
<keyword evidence="2" id="KW-0813">Transport</keyword>
<dbReference type="GO" id="GO:0005886">
    <property type="term" value="C:plasma membrane"/>
    <property type="evidence" value="ECO:0007669"/>
    <property type="project" value="UniProtKB-SubCell"/>
</dbReference>
<sequence length="300" mass="34019">MKRLKKSALQDHTKELFLTPTLVFMGIFVVYPIIYSAILAMSQITFPQGVLTTSFNGLSNFIKVIKNKLFVQALKNTIIFTFIRITGTFIIGLMVALVVSRAKGLLAKILKTLFLLPWALSDVVNGMMWQWMYNSQYGIINEILLRLGIINNYIPWLNTPATALYAIIFADIWKSVPFVALMYLAALKNVSQDLYDASEVDGANIIQRFLHITIPTIKPIIMITTIIQTMWALKSFDLIWVLTEGGPLNSTLTLAVLAYRESFIYMRLGTGAAMAYLLTFLSILFIYIYLKSNRKDKIDD</sequence>
<protein>
    <submittedName>
        <fullName evidence="9">Lactose transport system permease protein LacF</fullName>
    </submittedName>
</protein>
<dbReference type="EMBL" id="VSSQ01023597">
    <property type="protein sequence ID" value="MPM70648.1"/>
    <property type="molecule type" value="Genomic_DNA"/>
</dbReference>
<feature type="transmembrane region" description="Helical" evidence="7">
    <location>
        <begin position="112"/>
        <end position="133"/>
    </location>
</feature>
<feature type="domain" description="ABC transmembrane type-1" evidence="8">
    <location>
        <begin position="74"/>
        <end position="289"/>
    </location>
</feature>
<keyword evidence="3" id="KW-1003">Cell membrane</keyword>
<name>A0A645BZY9_9ZZZZ</name>
<gene>
    <name evidence="9" type="primary">lacF_58</name>
    <name evidence="9" type="ORF">SDC9_117603</name>
</gene>
<dbReference type="SUPFAM" id="SSF161098">
    <property type="entry name" value="MetI-like"/>
    <property type="match status" value="1"/>
</dbReference>
<evidence type="ECO:0000256" key="6">
    <source>
        <dbReference type="ARBA" id="ARBA00023136"/>
    </source>
</evidence>
<organism evidence="9">
    <name type="scientific">bioreactor metagenome</name>
    <dbReference type="NCBI Taxonomy" id="1076179"/>
    <lineage>
        <taxon>unclassified sequences</taxon>
        <taxon>metagenomes</taxon>
        <taxon>ecological metagenomes</taxon>
    </lineage>
</organism>
<dbReference type="InterPro" id="IPR000515">
    <property type="entry name" value="MetI-like"/>
</dbReference>
<dbReference type="Gene3D" id="1.10.3720.10">
    <property type="entry name" value="MetI-like"/>
    <property type="match status" value="1"/>
</dbReference>
<comment type="subcellular location">
    <subcellularLocation>
        <location evidence="1">Cell membrane</location>
        <topology evidence="1">Multi-pass membrane protein</topology>
    </subcellularLocation>
</comment>
<proteinExistence type="predicted"/>
<evidence type="ECO:0000256" key="4">
    <source>
        <dbReference type="ARBA" id="ARBA00022692"/>
    </source>
</evidence>
<keyword evidence="4 7" id="KW-0812">Transmembrane</keyword>
<dbReference type="PROSITE" id="PS50928">
    <property type="entry name" value="ABC_TM1"/>
    <property type="match status" value="1"/>
</dbReference>
<feature type="transmembrane region" description="Helical" evidence="7">
    <location>
        <begin position="263"/>
        <end position="290"/>
    </location>
</feature>
<dbReference type="InterPro" id="IPR035906">
    <property type="entry name" value="MetI-like_sf"/>
</dbReference>
<evidence type="ECO:0000256" key="3">
    <source>
        <dbReference type="ARBA" id="ARBA00022475"/>
    </source>
</evidence>
<feature type="transmembrane region" description="Helical" evidence="7">
    <location>
        <begin position="21"/>
        <end position="46"/>
    </location>
</feature>
<evidence type="ECO:0000259" key="8">
    <source>
        <dbReference type="PROSITE" id="PS50928"/>
    </source>
</evidence>
<comment type="caution">
    <text evidence="9">The sequence shown here is derived from an EMBL/GenBank/DDBJ whole genome shotgun (WGS) entry which is preliminary data.</text>
</comment>
<dbReference type="PANTHER" id="PTHR43005">
    <property type="entry name" value="BLR7065 PROTEIN"/>
    <property type="match status" value="1"/>
</dbReference>
<evidence type="ECO:0000256" key="7">
    <source>
        <dbReference type="SAM" id="Phobius"/>
    </source>
</evidence>
<feature type="transmembrane region" description="Helical" evidence="7">
    <location>
        <begin position="78"/>
        <end position="100"/>
    </location>
</feature>
<evidence type="ECO:0000256" key="5">
    <source>
        <dbReference type="ARBA" id="ARBA00022989"/>
    </source>
</evidence>
<feature type="transmembrane region" description="Helical" evidence="7">
    <location>
        <begin position="220"/>
        <end position="243"/>
    </location>
</feature>
<keyword evidence="5 7" id="KW-1133">Transmembrane helix</keyword>